<feature type="transmembrane region" description="Helical" evidence="2">
    <location>
        <begin position="173"/>
        <end position="196"/>
    </location>
</feature>
<evidence type="ECO:0008006" key="5">
    <source>
        <dbReference type="Google" id="ProtNLM"/>
    </source>
</evidence>
<comment type="caution">
    <text evidence="3">The sequence shown here is derived from an EMBL/GenBank/DDBJ whole genome shotgun (WGS) entry which is preliminary data.</text>
</comment>
<keyword evidence="2" id="KW-0472">Membrane</keyword>
<protein>
    <recommendedName>
        <fullName evidence="5">Gustatory receptor</fullName>
    </recommendedName>
</protein>
<feature type="transmembrane region" description="Helical" evidence="2">
    <location>
        <begin position="69"/>
        <end position="89"/>
    </location>
</feature>
<evidence type="ECO:0000313" key="3">
    <source>
        <dbReference type="EMBL" id="CAH3029382.1"/>
    </source>
</evidence>
<proteinExistence type="predicted"/>
<sequence length="415" mass="47640">MLEDEESQTHLEPLERESAEEWRTGTGNAWNLFAHWKDFVMSEKLLTSMVHIFYAIPPNWPRGSNRERILPTIMAILIWLAFCMEMSIIKLLWTQGDQGHAANKHPPIGSVLLVVLLVLSSTVSFTIMVIYFFKSSNRFHHSPTKLIPGFEFAPLGKHQDVTLKKEHWLGVNLFLVFAITGLGTSLYNAMKVNIFFSFTDLHEFTKQISDVQRGLYYSTLVILNWAHMSSILVCGTFYIACRSISSHIDFTEKLLVSHVTDFNSAKEIHECLLKYSEKVLKSLTPWFTVHSSLFGLVILLTLLDIMSTIQSSQKGHDISKIWLSEVTASWFVAIQFAFPFLSASLVTRRYEQMYEQLNRRATNVTNCHELDAFLNYCLRCKSGFYVLGIRITTSHAVMSIASVFIGLFRFYKELF</sequence>
<feature type="transmembrane region" description="Helical" evidence="2">
    <location>
        <begin position="384"/>
        <end position="411"/>
    </location>
</feature>
<feature type="transmembrane region" description="Helical" evidence="2">
    <location>
        <begin position="109"/>
        <end position="133"/>
    </location>
</feature>
<evidence type="ECO:0000313" key="4">
    <source>
        <dbReference type="Proteomes" id="UP001159427"/>
    </source>
</evidence>
<accession>A0ABN8MKN8</accession>
<keyword evidence="4" id="KW-1185">Reference proteome</keyword>
<feature type="transmembrane region" description="Helical" evidence="2">
    <location>
        <begin position="326"/>
        <end position="346"/>
    </location>
</feature>
<keyword evidence="2" id="KW-1133">Transmembrane helix</keyword>
<name>A0ABN8MKN8_9CNID</name>
<feature type="compositionally biased region" description="Basic and acidic residues" evidence="1">
    <location>
        <begin position="7"/>
        <end position="22"/>
    </location>
</feature>
<dbReference type="Proteomes" id="UP001159427">
    <property type="component" value="Unassembled WGS sequence"/>
</dbReference>
<dbReference type="EMBL" id="CALNXI010000569">
    <property type="protein sequence ID" value="CAH3029382.1"/>
    <property type="molecule type" value="Genomic_DNA"/>
</dbReference>
<gene>
    <name evidence="3" type="ORF">PEVE_00036039</name>
</gene>
<feature type="transmembrane region" description="Helical" evidence="2">
    <location>
        <begin position="283"/>
        <end position="306"/>
    </location>
</feature>
<feature type="region of interest" description="Disordered" evidence="1">
    <location>
        <begin position="1"/>
        <end position="22"/>
    </location>
</feature>
<evidence type="ECO:0000256" key="1">
    <source>
        <dbReference type="SAM" id="MobiDB-lite"/>
    </source>
</evidence>
<reference evidence="3 4" key="1">
    <citation type="submission" date="2022-05" db="EMBL/GenBank/DDBJ databases">
        <authorList>
            <consortium name="Genoscope - CEA"/>
            <person name="William W."/>
        </authorList>
    </citation>
    <scope>NUCLEOTIDE SEQUENCE [LARGE SCALE GENOMIC DNA]</scope>
</reference>
<feature type="transmembrane region" description="Helical" evidence="2">
    <location>
        <begin position="216"/>
        <end position="240"/>
    </location>
</feature>
<evidence type="ECO:0000256" key="2">
    <source>
        <dbReference type="SAM" id="Phobius"/>
    </source>
</evidence>
<keyword evidence="2" id="KW-0812">Transmembrane</keyword>
<organism evidence="3 4">
    <name type="scientific">Porites evermanni</name>
    <dbReference type="NCBI Taxonomy" id="104178"/>
    <lineage>
        <taxon>Eukaryota</taxon>
        <taxon>Metazoa</taxon>
        <taxon>Cnidaria</taxon>
        <taxon>Anthozoa</taxon>
        <taxon>Hexacorallia</taxon>
        <taxon>Scleractinia</taxon>
        <taxon>Fungiina</taxon>
        <taxon>Poritidae</taxon>
        <taxon>Porites</taxon>
    </lineage>
</organism>